<sequence>MTVTQLEMQVEFQKVRNLPFLTKTLQLATQKQKQCYQIASTGLKCSGGSSLRASGAWPH</sequence>
<dbReference type="AlphaFoldDB" id="A0A0B7B3N9"/>
<gene>
    <name evidence="1" type="primary">ORF159293</name>
</gene>
<protein>
    <submittedName>
        <fullName evidence="1">Uncharacterized protein</fullName>
    </submittedName>
</protein>
<reference evidence="1" key="1">
    <citation type="submission" date="2014-12" db="EMBL/GenBank/DDBJ databases">
        <title>Insight into the proteome of Arion vulgaris.</title>
        <authorList>
            <person name="Aradska J."/>
            <person name="Bulat T."/>
            <person name="Smidak R."/>
            <person name="Sarate P."/>
            <person name="Gangsoo J."/>
            <person name="Sialana F."/>
            <person name="Bilban M."/>
            <person name="Lubec G."/>
        </authorList>
    </citation>
    <scope>NUCLEOTIDE SEQUENCE</scope>
    <source>
        <tissue evidence="1">Skin</tissue>
    </source>
</reference>
<accession>A0A0B7B3N9</accession>
<proteinExistence type="predicted"/>
<organism evidence="1">
    <name type="scientific">Arion vulgaris</name>
    <dbReference type="NCBI Taxonomy" id="1028688"/>
    <lineage>
        <taxon>Eukaryota</taxon>
        <taxon>Metazoa</taxon>
        <taxon>Spiralia</taxon>
        <taxon>Lophotrochozoa</taxon>
        <taxon>Mollusca</taxon>
        <taxon>Gastropoda</taxon>
        <taxon>Heterobranchia</taxon>
        <taxon>Euthyneura</taxon>
        <taxon>Panpulmonata</taxon>
        <taxon>Eupulmonata</taxon>
        <taxon>Stylommatophora</taxon>
        <taxon>Helicina</taxon>
        <taxon>Arionoidea</taxon>
        <taxon>Arionidae</taxon>
        <taxon>Arion</taxon>
    </lineage>
</organism>
<dbReference type="EMBL" id="HACG01040587">
    <property type="protein sequence ID" value="CEK87452.1"/>
    <property type="molecule type" value="Transcribed_RNA"/>
</dbReference>
<name>A0A0B7B3N9_9EUPU</name>
<evidence type="ECO:0000313" key="1">
    <source>
        <dbReference type="EMBL" id="CEK87452.1"/>
    </source>
</evidence>